<protein>
    <recommendedName>
        <fullName evidence="3">DUF2271 domain-containing protein</fullName>
    </recommendedName>
</protein>
<dbReference type="PROSITE" id="PS51318">
    <property type="entry name" value="TAT"/>
    <property type="match status" value="1"/>
</dbReference>
<name>A0ABX6GZM5_9MICO</name>
<keyword evidence="2" id="KW-1185">Reference proteome</keyword>
<dbReference type="EMBL" id="CP047180">
    <property type="protein sequence ID" value="QHC62993.1"/>
    <property type="molecule type" value="Genomic_DNA"/>
</dbReference>
<dbReference type="Proteomes" id="UP000464597">
    <property type="component" value="Chromosome"/>
</dbReference>
<evidence type="ECO:0008006" key="3">
    <source>
        <dbReference type="Google" id="ProtNLM"/>
    </source>
</evidence>
<evidence type="ECO:0000313" key="1">
    <source>
        <dbReference type="EMBL" id="QHC62993.1"/>
    </source>
</evidence>
<dbReference type="RefSeq" id="WP_159422897.1">
    <property type="nucleotide sequence ID" value="NZ_CP047180.1"/>
</dbReference>
<reference evidence="2" key="1">
    <citation type="submission" date="2019-12" db="EMBL/GenBank/DDBJ databases">
        <title>Complete and draft genome sequences of new strains and members of some known species of the genus Rathayibacter isolated from plants.</title>
        <authorList>
            <person name="Tarlachkov S.V."/>
            <person name="Starodumova I.P."/>
            <person name="Dorofeeva L.V."/>
            <person name="Prisyazhnaya N.V."/>
            <person name="Leyn S."/>
            <person name="Zlamal J."/>
            <person name="Elan M."/>
            <person name="Osterman A.L."/>
            <person name="Nadler S."/>
            <person name="Subbotin S.A."/>
            <person name="Evtushenko L.I."/>
        </authorList>
    </citation>
    <scope>NUCLEOTIDE SEQUENCE [LARGE SCALE GENOMIC DNA]</scope>
    <source>
        <strain evidence="2">VKM Ac-2802</strain>
    </source>
</reference>
<proteinExistence type="predicted"/>
<evidence type="ECO:0000313" key="2">
    <source>
        <dbReference type="Proteomes" id="UP000464597"/>
    </source>
</evidence>
<accession>A0ABX6GZM5</accession>
<organism evidence="1 2">
    <name type="scientific">Rathayibacter festucae</name>
    <dbReference type="NCBI Taxonomy" id="110937"/>
    <lineage>
        <taxon>Bacteria</taxon>
        <taxon>Bacillati</taxon>
        <taxon>Actinomycetota</taxon>
        <taxon>Actinomycetes</taxon>
        <taxon>Micrococcales</taxon>
        <taxon>Microbacteriaceae</taxon>
        <taxon>Rathayibacter</taxon>
    </lineage>
</organism>
<dbReference type="InterPro" id="IPR006311">
    <property type="entry name" value="TAT_signal"/>
</dbReference>
<gene>
    <name evidence="1" type="ORF">GSU69_10065</name>
</gene>
<sequence>MPDARRDDARFEEKDGAVRGVTRRAAVAAVAWTTPVVSAAVAAPGAAASAPAPVHQGTYVGLFLTAGPRAGEFEVEVRVAGSGPDGAPVTLLTDASVDITTNHDVESWWPGFVVDGPRAATIPIPAGTYTHVGEYRGKDGVLLNISIVRYPSGSRLSRTPAGEFSITATVTVGRVYPGADAVARRYIGFPTQTVTVVV</sequence>